<dbReference type="OrthoDB" id="3544147at2"/>
<dbReference type="AlphaFoldDB" id="A0A8H9GVV6"/>
<organism evidence="1 2">
    <name type="scientific">Microbispora bryophytorum</name>
    <dbReference type="NCBI Taxonomy" id="1460882"/>
    <lineage>
        <taxon>Bacteria</taxon>
        <taxon>Bacillati</taxon>
        <taxon>Actinomycetota</taxon>
        <taxon>Actinomycetes</taxon>
        <taxon>Streptosporangiales</taxon>
        <taxon>Streptosporangiaceae</taxon>
        <taxon>Microbispora</taxon>
    </lineage>
</organism>
<sequence length="120" mass="12606">MARDGGMEVSRTALRNARKDFEEALELLAPGASKREVTPVAFHEGGAVKRLLTQRDAVGGFWEAAMGFHTSVTGAESAVTAVYAEIASTLGIAAERLELAVRNLDAGEQAGVRHVGVADV</sequence>
<evidence type="ECO:0000313" key="2">
    <source>
        <dbReference type="Proteomes" id="UP000653480"/>
    </source>
</evidence>
<dbReference type="EMBL" id="BMMN01000002">
    <property type="protein sequence ID" value="GGO04452.1"/>
    <property type="molecule type" value="Genomic_DNA"/>
</dbReference>
<reference evidence="1" key="1">
    <citation type="journal article" date="2014" name="Int. J. Syst. Evol. Microbiol.">
        <title>Complete genome sequence of Corynebacterium casei LMG S-19264T (=DSM 44701T), isolated from a smear-ripened cheese.</title>
        <authorList>
            <consortium name="US DOE Joint Genome Institute (JGI-PGF)"/>
            <person name="Walter F."/>
            <person name="Albersmeier A."/>
            <person name="Kalinowski J."/>
            <person name="Ruckert C."/>
        </authorList>
    </citation>
    <scope>NUCLEOTIDE SEQUENCE</scope>
    <source>
        <strain evidence="1">CGMCC 4.7138</strain>
    </source>
</reference>
<accession>A0A8H9GVV6</accession>
<dbReference type="RefSeq" id="WP_142569314.1">
    <property type="nucleotide sequence ID" value="NZ_BMMN01000002.1"/>
</dbReference>
<dbReference type="Proteomes" id="UP000653480">
    <property type="component" value="Unassembled WGS sequence"/>
</dbReference>
<dbReference type="GeneID" id="97247491"/>
<keyword evidence="2" id="KW-1185">Reference proteome</keyword>
<proteinExistence type="predicted"/>
<evidence type="ECO:0000313" key="1">
    <source>
        <dbReference type="EMBL" id="GGO04452.1"/>
    </source>
</evidence>
<comment type="caution">
    <text evidence="1">The sequence shown here is derived from an EMBL/GenBank/DDBJ whole genome shotgun (WGS) entry which is preliminary data.</text>
</comment>
<protein>
    <submittedName>
        <fullName evidence="1">Uncharacterized protein</fullName>
    </submittedName>
</protein>
<gene>
    <name evidence="1" type="ORF">GCM10011574_15390</name>
</gene>
<name>A0A8H9GVV6_9ACTN</name>
<reference evidence="1" key="2">
    <citation type="submission" date="2020-09" db="EMBL/GenBank/DDBJ databases">
        <authorList>
            <person name="Sun Q."/>
            <person name="Zhou Y."/>
        </authorList>
    </citation>
    <scope>NUCLEOTIDE SEQUENCE</scope>
    <source>
        <strain evidence="1">CGMCC 4.7138</strain>
    </source>
</reference>